<name>A0A0W0SNF0_9GAMM</name>
<dbReference type="EMBL" id="LNXV01000008">
    <property type="protein sequence ID" value="KTC84935.1"/>
    <property type="molecule type" value="Genomic_DNA"/>
</dbReference>
<dbReference type="OrthoDB" id="5635994at2"/>
<organism evidence="1 2">
    <name type="scientific">Legionella brunensis</name>
    <dbReference type="NCBI Taxonomy" id="29422"/>
    <lineage>
        <taxon>Bacteria</taxon>
        <taxon>Pseudomonadati</taxon>
        <taxon>Pseudomonadota</taxon>
        <taxon>Gammaproteobacteria</taxon>
        <taxon>Legionellales</taxon>
        <taxon>Legionellaceae</taxon>
        <taxon>Legionella</taxon>
    </lineage>
</organism>
<accession>A0A0W0SNF0</accession>
<dbReference type="PATRIC" id="fig|29422.6.peg.1209"/>
<dbReference type="RefSeq" id="WP_058441226.1">
    <property type="nucleotide sequence ID" value="NZ_LNXV01000008.1"/>
</dbReference>
<proteinExistence type="predicted"/>
<dbReference type="STRING" id="29422.Lbru_1150"/>
<evidence type="ECO:0000313" key="2">
    <source>
        <dbReference type="Proteomes" id="UP000054742"/>
    </source>
</evidence>
<protein>
    <submittedName>
        <fullName evidence="1">Uncharacterized protein</fullName>
    </submittedName>
</protein>
<evidence type="ECO:0000313" key="1">
    <source>
        <dbReference type="EMBL" id="KTC84935.1"/>
    </source>
</evidence>
<keyword evidence="2" id="KW-1185">Reference proteome</keyword>
<sequence>MILDFASVTRLFVFLNEHMVNSDHDAREKCYVASKGMTNIIARRVTEAVVTKQTDEAEVVRKFLAQHKSSKLKTQKQLLLDDINAAILKIANYEATVLCVLQSFKKGLNGCQEHATLVSLALMKLYGVNRGPLVENFKIQVPNTFNNHEFVVFDRSGEVEDVSTWGKARVLDSWGKWQAGIDSLPFGTGLYDYAKNGKRSGLAISVMHDNRLGLHKLTRYKDMPNHFLHKIEKLTLQLLDREIEVFINDIAESIKLPTLTFLPSVSHSNMFSEFPELANDADAKIEIEVSGDKPIEQESPFFS</sequence>
<dbReference type="AlphaFoldDB" id="A0A0W0SNF0"/>
<gene>
    <name evidence="1" type="ORF">Lbru_1150</name>
</gene>
<comment type="caution">
    <text evidence="1">The sequence shown here is derived from an EMBL/GenBank/DDBJ whole genome shotgun (WGS) entry which is preliminary data.</text>
</comment>
<dbReference type="Proteomes" id="UP000054742">
    <property type="component" value="Unassembled WGS sequence"/>
</dbReference>
<reference evidence="1 2" key="1">
    <citation type="submission" date="2015-11" db="EMBL/GenBank/DDBJ databases">
        <title>Genomic analysis of 38 Legionella species identifies large and diverse effector repertoires.</title>
        <authorList>
            <person name="Burstein D."/>
            <person name="Amaro F."/>
            <person name="Zusman T."/>
            <person name="Lifshitz Z."/>
            <person name="Cohen O."/>
            <person name="Gilbert J.A."/>
            <person name="Pupko T."/>
            <person name="Shuman H.A."/>
            <person name="Segal G."/>
        </authorList>
    </citation>
    <scope>NUCLEOTIDE SEQUENCE [LARGE SCALE GENOMIC DNA]</scope>
    <source>
        <strain evidence="1 2">ATCC 43878</strain>
    </source>
</reference>